<dbReference type="Proteomes" id="UP000023152">
    <property type="component" value="Unassembled WGS sequence"/>
</dbReference>
<keyword evidence="1" id="KW-0175">Coiled coil</keyword>
<evidence type="ECO:0000313" key="3">
    <source>
        <dbReference type="Proteomes" id="UP000023152"/>
    </source>
</evidence>
<feature type="non-terminal residue" evidence="2">
    <location>
        <position position="254"/>
    </location>
</feature>
<accession>X6N2Z8</accession>
<proteinExistence type="predicted"/>
<dbReference type="EMBL" id="ASPP01013386">
    <property type="protein sequence ID" value="ETO19692.1"/>
    <property type="molecule type" value="Genomic_DNA"/>
</dbReference>
<protein>
    <recommendedName>
        <fullName evidence="4">TRAF-type domain-containing protein</fullName>
    </recommendedName>
</protein>
<sequence>MEKVEYKNVEDFKTGVDPDSLEQSSCFDKCWILQSNRQENINYFICLICKQVANNPLEISCPEHEDMNESLIVGENCLKQFLKDNNNTCPVQPHDGCRYSKTKPLQRLINDLCITCPLQFQQDLQKFGRNRAGQTSGAAVCDFKGKIKDVKEHIENSCFLRLSNCWFKLFGCNYSCLKNELNCHLVSNIKHHFDLVIKKEETRQLQLENEMLKLQAQLNGKKDEQIARLLNDNSVLKNQLLKQQQDNLNLNSHQ</sequence>
<evidence type="ECO:0000256" key="1">
    <source>
        <dbReference type="SAM" id="Coils"/>
    </source>
</evidence>
<gene>
    <name evidence="2" type="ORF">RFI_17537</name>
</gene>
<dbReference type="AlphaFoldDB" id="X6N2Z8"/>
<keyword evidence="3" id="KW-1185">Reference proteome</keyword>
<feature type="coiled-coil region" evidence="1">
    <location>
        <begin position="197"/>
        <end position="246"/>
    </location>
</feature>
<reference evidence="2 3" key="1">
    <citation type="journal article" date="2013" name="Curr. Biol.">
        <title>The Genome of the Foraminiferan Reticulomyxa filosa.</title>
        <authorList>
            <person name="Glockner G."/>
            <person name="Hulsmann N."/>
            <person name="Schleicher M."/>
            <person name="Noegel A.A."/>
            <person name="Eichinger L."/>
            <person name="Gallinger C."/>
            <person name="Pawlowski J."/>
            <person name="Sierra R."/>
            <person name="Euteneuer U."/>
            <person name="Pillet L."/>
            <person name="Moustafa A."/>
            <person name="Platzer M."/>
            <person name="Groth M."/>
            <person name="Szafranski K."/>
            <person name="Schliwa M."/>
        </authorList>
    </citation>
    <scope>NUCLEOTIDE SEQUENCE [LARGE SCALE GENOMIC DNA]</scope>
</reference>
<name>X6N2Z8_RETFI</name>
<organism evidence="2 3">
    <name type="scientific">Reticulomyxa filosa</name>
    <dbReference type="NCBI Taxonomy" id="46433"/>
    <lineage>
        <taxon>Eukaryota</taxon>
        <taxon>Sar</taxon>
        <taxon>Rhizaria</taxon>
        <taxon>Retaria</taxon>
        <taxon>Foraminifera</taxon>
        <taxon>Monothalamids</taxon>
        <taxon>Reticulomyxidae</taxon>
        <taxon>Reticulomyxa</taxon>
    </lineage>
</organism>
<evidence type="ECO:0008006" key="4">
    <source>
        <dbReference type="Google" id="ProtNLM"/>
    </source>
</evidence>
<dbReference type="Gene3D" id="3.30.40.10">
    <property type="entry name" value="Zinc/RING finger domain, C3HC4 (zinc finger)"/>
    <property type="match status" value="1"/>
</dbReference>
<evidence type="ECO:0000313" key="2">
    <source>
        <dbReference type="EMBL" id="ETO19692.1"/>
    </source>
</evidence>
<dbReference type="InterPro" id="IPR013083">
    <property type="entry name" value="Znf_RING/FYVE/PHD"/>
</dbReference>
<comment type="caution">
    <text evidence="2">The sequence shown here is derived from an EMBL/GenBank/DDBJ whole genome shotgun (WGS) entry which is preliminary data.</text>
</comment>